<sequence>MANLKVTIIAFETNGIMDDVPSTPSHQLRYQHHLSQYGPRHPCPRSHGELGRQHAHLKNALGPWPELLDWQHRKLWQLSTTGATLTQYIQSYGIIRKLDNRRLGTAATTAPPPQPPVVHNQFIFVLDSTAREGDQGGRSESELFVSGEEFNQPLDIGVFDVADIHYLELQPAIATKELVARA</sequence>
<proteinExistence type="predicted"/>
<accession>A0AAN7W1Y4</accession>
<reference evidence="1" key="1">
    <citation type="submission" date="2023-08" db="EMBL/GenBank/DDBJ databases">
        <title>Black Yeasts Isolated from many extreme environments.</title>
        <authorList>
            <person name="Coleine C."/>
            <person name="Stajich J.E."/>
            <person name="Selbmann L."/>
        </authorList>
    </citation>
    <scope>NUCLEOTIDE SEQUENCE</scope>
    <source>
        <strain evidence="1">CCFEE 5810</strain>
    </source>
</reference>
<protein>
    <submittedName>
        <fullName evidence="1">Uncharacterized protein</fullName>
    </submittedName>
</protein>
<gene>
    <name evidence="1" type="ORF">LTR97_008547</name>
</gene>
<evidence type="ECO:0000313" key="2">
    <source>
        <dbReference type="Proteomes" id="UP001310594"/>
    </source>
</evidence>
<comment type="caution">
    <text evidence="1">The sequence shown here is derived from an EMBL/GenBank/DDBJ whole genome shotgun (WGS) entry which is preliminary data.</text>
</comment>
<dbReference type="EMBL" id="JAVRQU010000013">
    <property type="protein sequence ID" value="KAK5696127.1"/>
    <property type="molecule type" value="Genomic_DNA"/>
</dbReference>
<name>A0AAN7W1Y4_9PEZI</name>
<organism evidence="1 2">
    <name type="scientific">Elasticomyces elasticus</name>
    <dbReference type="NCBI Taxonomy" id="574655"/>
    <lineage>
        <taxon>Eukaryota</taxon>
        <taxon>Fungi</taxon>
        <taxon>Dikarya</taxon>
        <taxon>Ascomycota</taxon>
        <taxon>Pezizomycotina</taxon>
        <taxon>Dothideomycetes</taxon>
        <taxon>Dothideomycetidae</taxon>
        <taxon>Mycosphaerellales</taxon>
        <taxon>Teratosphaeriaceae</taxon>
        <taxon>Elasticomyces</taxon>
    </lineage>
</organism>
<evidence type="ECO:0000313" key="1">
    <source>
        <dbReference type="EMBL" id="KAK5696127.1"/>
    </source>
</evidence>
<dbReference type="Proteomes" id="UP001310594">
    <property type="component" value="Unassembled WGS sequence"/>
</dbReference>
<dbReference type="AlphaFoldDB" id="A0AAN7W1Y4"/>